<dbReference type="Proteomes" id="UP000290567">
    <property type="component" value="Unassembled WGS sequence"/>
</dbReference>
<evidence type="ECO:0000313" key="2">
    <source>
        <dbReference type="Proteomes" id="UP000290567"/>
    </source>
</evidence>
<organism evidence="1 2">
    <name type="scientific">Enterococcus florum</name>
    <dbReference type="NCBI Taxonomy" id="2480627"/>
    <lineage>
        <taxon>Bacteria</taxon>
        <taxon>Bacillati</taxon>
        <taxon>Bacillota</taxon>
        <taxon>Bacilli</taxon>
        <taxon>Lactobacillales</taxon>
        <taxon>Enterococcaceae</taxon>
        <taxon>Enterococcus</taxon>
    </lineage>
</organism>
<accession>A0A4P5PD43</accession>
<sequence>MPSLFSQKKKLDKKKRRSILKLRVLNVFCLQSKEITKDFLLTVSYSTVTDFARLRGLSTSYPRSSVAK</sequence>
<proteinExistence type="predicted"/>
<protein>
    <submittedName>
        <fullName evidence="1">Uncharacterized protein</fullName>
    </submittedName>
</protein>
<reference evidence="2" key="1">
    <citation type="submission" date="2019-02" db="EMBL/GenBank/DDBJ databases">
        <title>Draft genome sequence of Enterococcus sp. Gos25-1.</title>
        <authorList>
            <person name="Tanaka N."/>
            <person name="Shiwa Y."/>
            <person name="Fujita N."/>
        </authorList>
    </citation>
    <scope>NUCLEOTIDE SEQUENCE [LARGE SCALE GENOMIC DNA]</scope>
    <source>
        <strain evidence="2">Gos25-1</strain>
    </source>
</reference>
<evidence type="ECO:0000313" key="1">
    <source>
        <dbReference type="EMBL" id="GCF94484.1"/>
    </source>
</evidence>
<name>A0A4P5PD43_9ENTE</name>
<dbReference type="AlphaFoldDB" id="A0A4P5PD43"/>
<dbReference type="EMBL" id="BJCC01000019">
    <property type="protein sequence ID" value="GCF94484.1"/>
    <property type="molecule type" value="Genomic_DNA"/>
</dbReference>
<gene>
    <name evidence="1" type="ORF">NRIC_23750</name>
</gene>
<keyword evidence="2" id="KW-1185">Reference proteome</keyword>
<comment type="caution">
    <text evidence="1">The sequence shown here is derived from an EMBL/GenBank/DDBJ whole genome shotgun (WGS) entry which is preliminary data.</text>
</comment>